<dbReference type="PANTHER" id="PTHR10359">
    <property type="entry name" value="A/G-SPECIFIC ADENINE GLYCOSYLASE/ENDONUCLEASE III"/>
    <property type="match status" value="1"/>
</dbReference>
<dbReference type="Gene3D" id="1.10.1670.10">
    <property type="entry name" value="Helix-hairpin-Helix base-excision DNA repair enzymes (C-terminal)"/>
    <property type="match status" value="1"/>
</dbReference>
<dbReference type="InterPro" id="IPR023170">
    <property type="entry name" value="HhH_base_excis_C"/>
</dbReference>
<feature type="domain" description="HhH-GPD" evidence="5">
    <location>
        <begin position="32"/>
        <end position="191"/>
    </location>
</feature>
<dbReference type="GO" id="GO:0051539">
    <property type="term" value="F:4 iron, 4 sulfur cluster binding"/>
    <property type="evidence" value="ECO:0007669"/>
    <property type="project" value="UniProtKB-KW"/>
</dbReference>
<name>A0A101XP93_9BACL</name>
<dbReference type="InterPro" id="IPR011257">
    <property type="entry name" value="DNA_glycosylase"/>
</dbReference>
<evidence type="ECO:0000256" key="3">
    <source>
        <dbReference type="ARBA" id="ARBA00023004"/>
    </source>
</evidence>
<keyword evidence="4" id="KW-0411">Iron-sulfur</keyword>
<sequence>MLTLYQKLLAHFGDPQWWPAASREEMIIGAILVQNVSWKNTEKALQLVREKFGFTFLALREAPIEELAACVRSTRFYQSKAARLKAFAFWIEAQCKDNLDQLFARDLTELRRLLLLAPGIGPETADDILLYAANQPSFVIDTYTKRIMRRVGIGPERDSYEAWRAYFMERLPPDALLYNRYHALIDRLGNQLCRVKDPLCSDCPLKDCCVHARAKSLLD</sequence>
<accession>A0A101XP93</accession>
<evidence type="ECO:0000256" key="1">
    <source>
        <dbReference type="ARBA" id="ARBA00022485"/>
    </source>
</evidence>
<gene>
    <name evidence="6" type="ORF">ATW55_10350</name>
</gene>
<evidence type="ECO:0000256" key="2">
    <source>
        <dbReference type="ARBA" id="ARBA00022723"/>
    </source>
</evidence>
<comment type="caution">
    <text evidence="6">The sequence shown here is derived from an EMBL/GenBank/DDBJ whole genome shotgun (WGS) entry which is preliminary data.</text>
</comment>
<dbReference type="PIRSF" id="PIRSF001435">
    <property type="entry name" value="Nth"/>
    <property type="match status" value="1"/>
</dbReference>
<evidence type="ECO:0000313" key="6">
    <source>
        <dbReference type="EMBL" id="KUO94882.1"/>
    </source>
</evidence>
<dbReference type="GO" id="GO:0003824">
    <property type="term" value="F:catalytic activity"/>
    <property type="evidence" value="ECO:0007669"/>
    <property type="project" value="InterPro"/>
</dbReference>
<keyword evidence="7" id="KW-1185">Reference proteome</keyword>
<reference evidence="6 7" key="1">
    <citation type="submission" date="2015-12" db="EMBL/GenBank/DDBJ databases">
        <title>Draft genome sequence of Acidibacillus ferrooxidans ITV001, isolated from a chalcopyrite acid mine drainage site in Brazil.</title>
        <authorList>
            <person name="Dall'Agnol H."/>
            <person name="Nancucheo I."/>
            <person name="Johnson B."/>
            <person name="Oliveira R."/>
            <person name="Leite L."/>
            <person name="Pylro V."/>
            <person name="Nunes G.L."/>
            <person name="Tzotzos G."/>
            <person name="Fernandes G.R."/>
            <person name="Dutra J."/>
            <person name="Orellana S.C."/>
            <person name="Oliveira G."/>
        </authorList>
    </citation>
    <scope>NUCLEOTIDE SEQUENCE [LARGE SCALE GENOMIC DNA]</scope>
    <source>
        <strain evidence="7">ITV01</strain>
    </source>
</reference>
<evidence type="ECO:0000256" key="4">
    <source>
        <dbReference type="ARBA" id="ARBA00023014"/>
    </source>
</evidence>
<dbReference type="CDD" id="cd00056">
    <property type="entry name" value="ENDO3c"/>
    <property type="match status" value="1"/>
</dbReference>
<dbReference type="SMART" id="SM00478">
    <property type="entry name" value="ENDO3c"/>
    <property type="match status" value="1"/>
</dbReference>
<proteinExistence type="predicted"/>
<keyword evidence="3" id="KW-0408">Iron</keyword>
<dbReference type="AlphaFoldDB" id="A0A101XP93"/>
<organism evidence="6 7">
    <name type="scientific">Ferroacidibacillus organovorans</name>
    <dbReference type="NCBI Taxonomy" id="1765683"/>
    <lineage>
        <taxon>Bacteria</taxon>
        <taxon>Bacillati</taxon>
        <taxon>Bacillota</taxon>
        <taxon>Bacilli</taxon>
        <taxon>Bacillales</taxon>
        <taxon>Alicyclobacillaceae</taxon>
        <taxon>Ferroacidibacillus</taxon>
    </lineage>
</organism>
<protein>
    <recommendedName>
        <fullName evidence="5">HhH-GPD domain-containing protein</fullName>
    </recommendedName>
</protein>
<dbReference type="InterPro" id="IPR003265">
    <property type="entry name" value="HhH-GPD_domain"/>
</dbReference>
<dbReference type="GO" id="GO:0046872">
    <property type="term" value="F:metal ion binding"/>
    <property type="evidence" value="ECO:0007669"/>
    <property type="project" value="UniProtKB-KW"/>
</dbReference>
<keyword evidence="1" id="KW-0004">4Fe-4S</keyword>
<dbReference type="PANTHER" id="PTHR10359:SF19">
    <property type="entry name" value="DNA REPAIR GLYCOSYLASE MJ1434-RELATED"/>
    <property type="match status" value="1"/>
</dbReference>
<evidence type="ECO:0000313" key="7">
    <source>
        <dbReference type="Proteomes" id="UP000053557"/>
    </source>
</evidence>
<keyword evidence="2" id="KW-0479">Metal-binding</keyword>
<dbReference type="Pfam" id="PF00730">
    <property type="entry name" value="HhH-GPD"/>
    <property type="match status" value="1"/>
</dbReference>
<dbReference type="Proteomes" id="UP000053557">
    <property type="component" value="Unassembled WGS sequence"/>
</dbReference>
<dbReference type="SUPFAM" id="SSF48150">
    <property type="entry name" value="DNA-glycosylase"/>
    <property type="match status" value="1"/>
</dbReference>
<dbReference type="GO" id="GO:0006284">
    <property type="term" value="P:base-excision repair"/>
    <property type="evidence" value="ECO:0007669"/>
    <property type="project" value="InterPro"/>
</dbReference>
<dbReference type="Gene3D" id="1.10.340.30">
    <property type="entry name" value="Hypothetical protein, domain 2"/>
    <property type="match status" value="1"/>
</dbReference>
<evidence type="ECO:0000259" key="5">
    <source>
        <dbReference type="SMART" id="SM00478"/>
    </source>
</evidence>
<dbReference type="EMBL" id="LPVJ01000070">
    <property type="protein sequence ID" value="KUO94882.1"/>
    <property type="molecule type" value="Genomic_DNA"/>
</dbReference>